<gene>
    <name evidence="2" type="ORF">ERUC_LOCUS5789</name>
</gene>
<proteinExistence type="predicted"/>
<dbReference type="PANTHER" id="PTHR31111">
    <property type="entry name" value="BNAA05G37150D PROTEIN-RELATED"/>
    <property type="match status" value="1"/>
</dbReference>
<dbReference type="CDD" id="cd22157">
    <property type="entry name" value="F-box_AtFBW1-like"/>
    <property type="match status" value="1"/>
</dbReference>
<feature type="domain" description="F-box" evidence="1">
    <location>
        <begin position="13"/>
        <end position="53"/>
    </location>
</feature>
<dbReference type="PANTHER" id="PTHR31111:SF113">
    <property type="entry name" value="F-BOX ASSOCIATED UBIQUITINATION EFFECTOR FAMILY PROTEIN"/>
    <property type="match status" value="1"/>
</dbReference>
<dbReference type="AlphaFoldDB" id="A0ABC8J6U8"/>
<dbReference type="Gene3D" id="1.20.1280.50">
    <property type="match status" value="1"/>
</dbReference>
<evidence type="ECO:0000313" key="3">
    <source>
        <dbReference type="Proteomes" id="UP001642260"/>
    </source>
</evidence>
<sequence>MAEEDINPNPVYLVPELLEEIFLRLPLKSILKFKTVSKQWRSILESRRFMERRHMMTAQEKPKIMAAGDRKRFSWSFQGDQEVEMVYLHCDLASRPSLSCDGLVCIPVPGWVNVFNPSTGEFIRFPSGPDPVKADIDFLAPLFEVFPGFWRMGFGRDSVTWSYKIVRMCFTNGWNILRCEILDVNIGRWCILSPPPYEFILTSAWCGCF</sequence>
<dbReference type="SUPFAM" id="SSF81383">
    <property type="entry name" value="F-box domain"/>
    <property type="match status" value="1"/>
</dbReference>
<comment type="caution">
    <text evidence="2">The sequence shown here is derived from an EMBL/GenBank/DDBJ whole genome shotgun (WGS) entry which is preliminary data.</text>
</comment>
<dbReference type="Pfam" id="PF00646">
    <property type="entry name" value="F-box"/>
    <property type="match status" value="1"/>
</dbReference>
<dbReference type="InterPro" id="IPR001810">
    <property type="entry name" value="F-box_dom"/>
</dbReference>
<name>A0ABC8J6U8_ERUVS</name>
<dbReference type="InterPro" id="IPR036047">
    <property type="entry name" value="F-box-like_dom_sf"/>
</dbReference>
<evidence type="ECO:0000259" key="1">
    <source>
        <dbReference type="SMART" id="SM00256"/>
    </source>
</evidence>
<dbReference type="SMART" id="SM00256">
    <property type="entry name" value="FBOX"/>
    <property type="match status" value="1"/>
</dbReference>
<organism evidence="2 3">
    <name type="scientific">Eruca vesicaria subsp. sativa</name>
    <name type="common">Garden rocket</name>
    <name type="synonym">Eruca sativa</name>
    <dbReference type="NCBI Taxonomy" id="29727"/>
    <lineage>
        <taxon>Eukaryota</taxon>
        <taxon>Viridiplantae</taxon>
        <taxon>Streptophyta</taxon>
        <taxon>Embryophyta</taxon>
        <taxon>Tracheophyta</taxon>
        <taxon>Spermatophyta</taxon>
        <taxon>Magnoliopsida</taxon>
        <taxon>eudicotyledons</taxon>
        <taxon>Gunneridae</taxon>
        <taxon>Pentapetalae</taxon>
        <taxon>rosids</taxon>
        <taxon>malvids</taxon>
        <taxon>Brassicales</taxon>
        <taxon>Brassicaceae</taxon>
        <taxon>Brassiceae</taxon>
        <taxon>Eruca</taxon>
    </lineage>
</organism>
<dbReference type="EMBL" id="CAKOAT010072266">
    <property type="protein sequence ID" value="CAH8310764.1"/>
    <property type="molecule type" value="Genomic_DNA"/>
</dbReference>
<protein>
    <recommendedName>
        <fullName evidence="1">F-box domain-containing protein</fullName>
    </recommendedName>
</protein>
<reference evidence="2 3" key="1">
    <citation type="submission" date="2022-03" db="EMBL/GenBank/DDBJ databases">
        <authorList>
            <person name="Macdonald S."/>
            <person name="Ahmed S."/>
            <person name="Newling K."/>
        </authorList>
    </citation>
    <scope>NUCLEOTIDE SEQUENCE [LARGE SCALE GENOMIC DNA]</scope>
</reference>
<keyword evidence="3" id="KW-1185">Reference proteome</keyword>
<evidence type="ECO:0000313" key="2">
    <source>
        <dbReference type="EMBL" id="CAH8310764.1"/>
    </source>
</evidence>
<dbReference type="Proteomes" id="UP001642260">
    <property type="component" value="Unassembled WGS sequence"/>
</dbReference>
<accession>A0ABC8J6U8</accession>